<evidence type="ECO:0000313" key="11">
    <source>
        <dbReference type="EMBL" id="KAF0690379.1"/>
    </source>
</evidence>
<evidence type="ECO:0000256" key="3">
    <source>
        <dbReference type="ARBA" id="ARBA00022723"/>
    </source>
</evidence>
<keyword evidence="5" id="KW-0862">Zinc</keyword>
<evidence type="ECO:0000256" key="7">
    <source>
        <dbReference type="ARBA" id="ARBA00023125"/>
    </source>
</evidence>
<evidence type="ECO:0000256" key="5">
    <source>
        <dbReference type="ARBA" id="ARBA00022833"/>
    </source>
</evidence>
<protein>
    <submittedName>
        <fullName evidence="12">Aste57867_18214 protein</fullName>
    </submittedName>
</protein>
<name>A0A485LAW7_9STRA</name>
<sequence>MDSSLVCLTCGASGERNFSNNDLGELVCNLCGTQSFQQSRNETQEQDDAIGTNNMVKRKMEIRKRKGRKQIKEKEERHLVTLDNCLHVSQRMLHMQAQALSSLVQDPDLPTTVQELWFHFLRMWDVAGSRPLLNVYLEHSQTRGADTSRLEESGYESEWNFHLKGTTNASVFSKFRYRDHLGLLYLACRIRQLGVCTGDLFFWVQTGQIPFSNLLAQLPHELQESVDPVRRYFGGTTNHTLVSASAIAMHSNYLHHHLDLKLPAFNAGLAAMNICRAFRFPDVVRTYCMHFLAKFPPSPSETLEKLPQLHHYIPCELDVVAAIIVAVKLTPGWNVWSYQDTDEMVHMFPDVDNVARAIKRKHIPLFADLCKRNMGARATLPPGFEAHVDELRRLGQDRRDVSGAYATNTVAAFAPLYDEAGVPSEPPPDDAADVNAFYPIKRGTLDAGHGAMHGPLEHLMDAVAKYMDLPPGVVQEAVEDAETRIDKRYTF</sequence>
<dbReference type="PANTHER" id="PTHR31576:SF2">
    <property type="entry name" value="TATA BOX-BINDING PROTEIN-ASSOCIATED FACTOR RNA POLYMERASE I SUBUNIT B"/>
    <property type="match status" value="1"/>
</dbReference>
<evidence type="ECO:0000256" key="9">
    <source>
        <dbReference type="ARBA" id="ARBA00023242"/>
    </source>
</evidence>
<evidence type="ECO:0000256" key="8">
    <source>
        <dbReference type="ARBA" id="ARBA00023163"/>
    </source>
</evidence>
<keyword evidence="13" id="KW-1185">Reference proteome</keyword>
<dbReference type="PANTHER" id="PTHR31576">
    <property type="entry name" value="TATA BOX-BINDING PROTEIN-ASSOCIATED FACTOR RNA POLYMERASE I SUBUNIT B"/>
    <property type="match status" value="1"/>
</dbReference>
<evidence type="ECO:0000313" key="13">
    <source>
        <dbReference type="Proteomes" id="UP000332933"/>
    </source>
</evidence>
<keyword evidence="3" id="KW-0479">Metal-binding</keyword>
<dbReference type="Proteomes" id="UP000332933">
    <property type="component" value="Unassembled WGS sequence"/>
</dbReference>
<dbReference type="EMBL" id="VJMH01006379">
    <property type="protein sequence ID" value="KAF0690379.1"/>
    <property type="molecule type" value="Genomic_DNA"/>
</dbReference>
<dbReference type="GO" id="GO:0001164">
    <property type="term" value="F:RNA polymerase I core promoter sequence-specific DNA binding"/>
    <property type="evidence" value="ECO:0007669"/>
    <property type="project" value="InterPro"/>
</dbReference>
<evidence type="ECO:0000256" key="1">
    <source>
        <dbReference type="ARBA" id="ARBA00004604"/>
    </source>
</evidence>
<dbReference type="OrthoDB" id="266138at2759"/>
<keyword evidence="8" id="KW-0804">Transcription</keyword>
<dbReference type="InterPro" id="IPR033599">
    <property type="entry name" value="TAF1B/Rrn7"/>
</dbReference>
<comment type="subcellular location">
    <subcellularLocation>
        <location evidence="1">Nucleus</location>
        <location evidence="1">Nucleolus</location>
    </subcellularLocation>
</comment>
<dbReference type="Pfam" id="PF20644">
    <property type="entry name" value="Rrn7_cyclin_N"/>
    <property type="match status" value="1"/>
</dbReference>
<dbReference type="GO" id="GO:0070860">
    <property type="term" value="C:RNA polymerase I core factor complex"/>
    <property type="evidence" value="ECO:0007669"/>
    <property type="project" value="InterPro"/>
</dbReference>
<keyword evidence="9" id="KW-0539">Nucleus</keyword>
<reference evidence="12 13" key="1">
    <citation type="submission" date="2019-03" db="EMBL/GenBank/DDBJ databases">
        <authorList>
            <person name="Gaulin E."/>
            <person name="Dumas B."/>
        </authorList>
    </citation>
    <scope>NUCLEOTIDE SEQUENCE [LARGE SCALE GENOMIC DNA]</scope>
    <source>
        <strain evidence="12">CBS 568.67</strain>
    </source>
</reference>
<dbReference type="GO" id="GO:0042790">
    <property type="term" value="P:nucleolar large rRNA transcription by RNA polymerase I"/>
    <property type="evidence" value="ECO:0007669"/>
    <property type="project" value="TreeGrafter"/>
</dbReference>
<evidence type="ECO:0000259" key="10">
    <source>
        <dbReference type="Pfam" id="PF20644"/>
    </source>
</evidence>
<proteinExistence type="inferred from homology"/>
<feature type="domain" description="Rrn7/TAF1B N-terminal cyclin" evidence="10">
    <location>
        <begin position="90"/>
        <end position="219"/>
    </location>
</feature>
<evidence type="ECO:0000256" key="2">
    <source>
        <dbReference type="ARBA" id="ARBA00006899"/>
    </source>
</evidence>
<keyword evidence="7" id="KW-0238">DNA-binding</keyword>
<evidence type="ECO:0000256" key="6">
    <source>
        <dbReference type="ARBA" id="ARBA00023015"/>
    </source>
</evidence>
<reference evidence="11" key="2">
    <citation type="submission" date="2019-06" db="EMBL/GenBank/DDBJ databases">
        <title>Genomics analysis of Aphanomyces spp. identifies a new class of oomycete effector associated with host adaptation.</title>
        <authorList>
            <person name="Gaulin E."/>
        </authorList>
    </citation>
    <scope>NUCLEOTIDE SEQUENCE</scope>
    <source>
        <strain evidence="11">CBS 578.67</strain>
    </source>
</reference>
<keyword evidence="4" id="KW-0863">Zinc-finger</keyword>
<organism evidence="12 13">
    <name type="scientific">Aphanomyces stellatus</name>
    <dbReference type="NCBI Taxonomy" id="120398"/>
    <lineage>
        <taxon>Eukaryota</taxon>
        <taxon>Sar</taxon>
        <taxon>Stramenopiles</taxon>
        <taxon>Oomycota</taxon>
        <taxon>Saprolegniomycetes</taxon>
        <taxon>Saprolegniales</taxon>
        <taxon>Verrucalvaceae</taxon>
        <taxon>Aphanomyces</taxon>
    </lineage>
</organism>
<dbReference type="AlphaFoldDB" id="A0A485LAW7"/>
<evidence type="ECO:0000256" key="4">
    <source>
        <dbReference type="ARBA" id="ARBA00022771"/>
    </source>
</evidence>
<comment type="similarity">
    <text evidence="2">Belongs to the RRN7/TAF1B family.</text>
</comment>
<keyword evidence="6" id="KW-0805">Transcription regulation</keyword>
<dbReference type="EMBL" id="CAADRA010006400">
    <property type="protein sequence ID" value="VFT94952.1"/>
    <property type="molecule type" value="Genomic_DNA"/>
</dbReference>
<accession>A0A485LAW7</accession>
<dbReference type="GO" id="GO:0008270">
    <property type="term" value="F:zinc ion binding"/>
    <property type="evidence" value="ECO:0007669"/>
    <property type="project" value="UniProtKB-KW"/>
</dbReference>
<evidence type="ECO:0000313" key="12">
    <source>
        <dbReference type="EMBL" id="VFT94952.1"/>
    </source>
</evidence>
<dbReference type="InterPro" id="IPR048540">
    <property type="entry name" value="Rrn7_cyclin_N"/>
</dbReference>
<gene>
    <name evidence="12" type="primary">Aste57867_18214</name>
    <name evidence="11" type="ORF">As57867_018152</name>
    <name evidence="12" type="ORF">ASTE57867_18214</name>
</gene>